<dbReference type="GO" id="GO:0004175">
    <property type="term" value="F:endopeptidase activity"/>
    <property type="evidence" value="ECO:0007669"/>
    <property type="project" value="UniProtKB-ARBA"/>
</dbReference>
<keyword evidence="3" id="KW-0378">Hydrolase</keyword>
<comment type="caution">
    <text evidence="3">The sequence shown here is derived from an EMBL/GenBank/DDBJ whole genome shotgun (WGS) entry which is preliminary data.</text>
</comment>
<dbReference type="Pfam" id="PF02517">
    <property type="entry name" value="Rce1-like"/>
    <property type="match status" value="1"/>
</dbReference>
<feature type="transmembrane region" description="Helical" evidence="1">
    <location>
        <begin position="12"/>
        <end position="33"/>
    </location>
</feature>
<proteinExistence type="predicted"/>
<feature type="transmembrane region" description="Helical" evidence="1">
    <location>
        <begin position="64"/>
        <end position="83"/>
    </location>
</feature>
<feature type="transmembrane region" description="Helical" evidence="1">
    <location>
        <begin position="109"/>
        <end position="128"/>
    </location>
</feature>
<keyword evidence="1" id="KW-0812">Transmembrane</keyword>
<evidence type="ECO:0000259" key="2">
    <source>
        <dbReference type="Pfam" id="PF02517"/>
    </source>
</evidence>
<keyword evidence="1" id="KW-1133">Transmembrane helix</keyword>
<dbReference type="GO" id="GO:0080120">
    <property type="term" value="P:CAAX-box protein maturation"/>
    <property type="evidence" value="ECO:0007669"/>
    <property type="project" value="UniProtKB-ARBA"/>
</dbReference>
<feature type="transmembrane region" description="Helical" evidence="1">
    <location>
        <begin position="196"/>
        <end position="213"/>
    </location>
</feature>
<sequence length="220" mass="25772">MENKTQKTGLTFYFPYVLPFAIFIVLTSVGNQFVNGPYIIYPIKTIITAFLLLYYWKNYDEIKFNFSFIPVIVGIIVFVIWVLPEKMGWNYPMLGHSSFDPYRFNNAGLSYFLIFFRLTGASLVVPVFEELFWRSFLLRYIINSDFKSVPLGKFTWGSFILTTLLFASEHNEWLVGIIAGIVYNSLLYYRKDIFSCMIAHGVTNFILGIYVLSTRSWNFW</sequence>
<feature type="domain" description="CAAX prenyl protease 2/Lysostaphin resistance protein A-like" evidence="2">
    <location>
        <begin position="115"/>
        <end position="206"/>
    </location>
</feature>
<dbReference type="InterPro" id="IPR003675">
    <property type="entry name" value="Rce1/LyrA-like_dom"/>
</dbReference>
<feature type="transmembrane region" description="Helical" evidence="1">
    <location>
        <begin position="39"/>
        <end position="57"/>
    </location>
</feature>
<keyword evidence="1" id="KW-0472">Membrane</keyword>
<name>A0A1F7RU95_9BACT</name>
<dbReference type="AlphaFoldDB" id="A0A1F7RU95"/>
<organism evidence="3 4">
    <name type="scientific">Candidatus Schekmanbacteria bacterium RBG_16_38_10</name>
    <dbReference type="NCBI Taxonomy" id="1817879"/>
    <lineage>
        <taxon>Bacteria</taxon>
        <taxon>Candidatus Schekmaniibacteriota</taxon>
    </lineage>
</organism>
<dbReference type="Proteomes" id="UP000178797">
    <property type="component" value="Unassembled WGS sequence"/>
</dbReference>
<evidence type="ECO:0000256" key="1">
    <source>
        <dbReference type="SAM" id="Phobius"/>
    </source>
</evidence>
<dbReference type="NCBIfam" id="TIGR03008">
    <property type="entry name" value="pepcterm_CAAX"/>
    <property type="match status" value="1"/>
</dbReference>
<evidence type="ECO:0000313" key="3">
    <source>
        <dbReference type="EMBL" id="OGL45135.1"/>
    </source>
</evidence>
<reference evidence="3 4" key="1">
    <citation type="journal article" date="2016" name="Nat. Commun.">
        <title>Thousands of microbial genomes shed light on interconnected biogeochemical processes in an aquifer system.</title>
        <authorList>
            <person name="Anantharaman K."/>
            <person name="Brown C.T."/>
            <person name="Hug L.A."/>
            <person name="Sharon I."/>
            <person name="Castelle C.J."/>
            <person name="Probst A.J."/>
            <person name="Thomas B.C."/>
            <person name="Singh A."/>
            <person name="Wilkins M.J."/>
            <person name="Karaoz U."/>
            <person name="Brodie E.L."/>
            <person name="Williams K.H."/>
            <person name="Hubbard S.S."/>
            <person name="Banfield J.F."/>
        </authorList>
    </citation>
    <scope>NUCLEOTIDE SEQUENCE [LARGE SCALE GENOMIC DNA]</scope>
</reference>
<dbReference type="GO" id="GO:0006508">
    <property type="term" value="P:proteolysis"/>
    <property type="evidence" value="ECO:0007669"/>
    <property type="project" value="UniProtKB-KW"/>
</dbReference>
<dbReference type="InterPro" id="IPR014346">
    <property type="entry name" value="Prenyl_protease-related"/>
</dbReference>
<dbReference type="EMBL" id="MGDE01000150">
    <property type="protein sequence ID" value="OGL45135.1"/>
    <property type="molecule type" value="Genomic_DNA"/>
</dbReference>
<evidence type="ECO:0000313" key="4">
    <source>
        <dbReference type="Proteomes" id="UP000178797"/>
    </source>
</evidence>
<keyword evidence="3" id="KW-0645">Protease</keyword>
<accession>A0A1F7RU95</accession>
<protein>
    <submittedName>
        <fullName evidence="3">CAAX prenyl protease-related protein</fullName>
    </submittedName>
</protein>
<gene>
    <name evidence="3" type="ORF">A2W05_10830</name>
</gene>